<dbReference type="EMBL" id="ANJA01003297">
    <property type="protein sequence ID" value="ETO64258.1"/>
    <property type="molecule type" value="Genomic_DNA"/>
</dbReference>
<dbReference type="AlphaFoldDB" id="A0A080ZC97"/>
<organism evidence="1 2">
    <name type="scientific">Phytophthora nicotianae P1976</name>
    <dbReference type="NCBI Taxonomy" id="1317066"/>
    <lineage>
        <taxon>Eukaryota</taxon>
        <taxon>Sar</taxon>
        <taxon>Stramenopiles</taxon>
        <taxon>Oomycota</taxon>
        <taxon>Peronosporomycetes</taxon>
        <taxon>Peronosporales</taxon>
        <taxon>Peronosporaceae</taxon>
        <taxon>Phytophthora</taxon>
    </lineage>
</organism>
<gene>
    <name evidence="1" type="ORF">F444_18171</name>
</gene>
<protein>
    <submittedName>
        <fullName evidence="1">Uncharacterized protein</fullName>
    </submittedName>
</protein>
<evidence type="ECO:0000313" key="2">
    <source>
        <dbReference type="Proteomes" id="UP000028582"/>
    </source>
</evidence>
<reference evidence="1 2" key="1">
    <citation type="submission" date="2013-11" db="EMBL/GenBank/DDBJ databases">
        <title>The Genome Sequence of Phytophthora parasitica P1976.</title>
        <authorList>
            <consortium name="The Broad Institute Genomics Platform"/>
            <person name="Russ C."/>
            <person name="Tyler B."/>
            <person name="Panabieres F."/>
            <person name="Shan W."/>
            <person name="Tripathy S."/>
            <person name="Grunwald N."/>
            <person name="Machado M."/>
            <person name="Johnson C.S."/>
            <person name="Walker B."/>
            <person name="Young S."/>
            <person name="Zeng Q."/>
            <person name="Gargeya S."/>
            <person name="Fitzgerald M."/>
            <person name="Haas B."/>
            <person name="Abouelleil A."/>
            <person name="Allen A.W."/>
            <person name="Alvarado L."/>
            <person name="Arachchi H.M."/>
            <person name="Berlin A.M."/>
            <person name="Chapman S.B."/>
            <person name="Gainer-Dewar J."/>
            <person name="Goldberg J."/>
            <person name="Griggs A."/>
            <person name="Gujja S."/>
            <person name="Hansen M."/>
            <person name="Howarth C."/>
            <person name="Imamovic A."/>
            <person name="Ireland A."/>
            <person name="Larimer J."/>
            <person name="McCowan C."/>
            <person name="Murphy C."/>
            <person name="Pearson M."/>
            <person name="Poon T.W."/>
            <person name="Priest M."/>
            <person name="Roberts A."/>
            <person name="Saif S."/>
            <person name="Shea T."/>
            <person name="Sisk P."/>
            <person name="Sykes S."/>
            <person name="Wortman J."/>
            <person name="Nusbaum C."/>
            <person name="Birren B."/>
        </authorList>
    </citation>
    <scope>NUCLEOTIDE SEQUENCE [LARGE SCALE GENOMIC DNA]</scope>
    <source>
        <strain evidence="1 2">P1976</strain>
    </source>
</reference>
<accession>A0A080ZC97</accession>
<comment type="caution">
    <text evidence="1">The sequence shown here is derived from an EMBL/GenBank/DDBJ whole genome shotgun (WGS) entry which is preliminary data.</text>
</comment>
<evidence type="ECO:0000313" key="1">
    <source>
        <dbReference type="EMBL" id="ETO64258.1"/>
    </source>
</evidence>
<sequence>MLIRRAFALQVRGSHHVIHIQDLGGSTQVTSISPFDYAG</sequence>
<name>A0A080ZC97_PHYNI</name>
<dbReference type="Proteomes" id="UP000028582">
    <property type="component" value="Unassembled WGS sequence"/>
</dbReference>
<proteinExistence type="predicted"/>